<dbReference type="GO" id="GO:0046983">
    <property type="term" value="F:protein dimerization activity"/>
    <property type="evidence" value="ECO:0007669"/>
    <property type="project" value="InterPro"/>
</dbReference>
<dbReference type="CDD" id="cd11387">
    <property type="entry name" value="bHLHzip_USF_MITF"/>
    <property type="match status" value="1"/>
</dbReference>
<evidence type="ECO:0000313" key="8">
    <source>
        <dbReference type="Proteomes" id="UP000189274"/>
    </source>
</evidence>
<proteinExistence type="predicted"/>
<evidence type="ECO:0000256" key="4">
    <source>
        <dbReference type="ARBA" id="ARBA00023242"/>
    </source>
</evidence>
<reference evidence="8" key="1">
    <citation type="journal article" date="2017" name="Genome Announc.">
        <title>Genome sequences of Cyberlindnera fabianii 65, Pichia kudriavzevii 129, and Saccharomyces cerevisiae 131 isolated from fermented masau fruits in Zimbabwe.</title>
        <authorList>
            <person name="van Rijswijck I.M.H."/>
            <person name="Derks M.F.L."/>
            <person name="Abee T."/>
            <person name="de Ridder D."/>
            <person name="Smid E.J."/>
        </authorList>
    </citation>
    <scope>NUCLEOTIDE SEQUENCE [LARGE SCALE GENOMIC DNA]</scope>
    <source>
        <strain evidence="8">129</strain>
    </source>
</reference>
<dbReference type="EMBL" id="MQVM01000005">
    <property type="protein sequence ID" value="ONH75963.1"/>
    <property type="molecule type" value="Genomic_DNA"/>
</dbReference>
<dbReference type="Pfam" id="PF00010">
    <property type="entry name" value="HLH"/>
    <property type="match status" value="1"/>
</dbReference>
<keyword evidence="3" id="KW-0804">Transcription</keyword>
<dbReference type="InterPro" id="IPR011598">
    <property type="entry name" value="bHLH_dom"/>
</dbReference>
<feature type="region of interest" description="Disordered" evidence="5">
    <location>
        <begin position="427"/>
        <end position="459"/>
    </location>
</feature>
<comment type="subcellular location">
    <subcellularLocation>
        <location evidence="1">Nucleus</location>
    </subcellularLocation>
</comment>
<evidence type="ECO:0000256" key="5">
    <source>
        <dbReference type="SAM" id="MobiDB-lite"/>
    </source>
</evidence>
<evidence type="ECO:0000259" key="6">
    <source>
        <dbReference type="PROSITE" id="PS50888"/>
    </source>
</evidence>
<protein>
    <submittedName>
        <fullName evidence="7">Retrograde regulation protein 3</fullName>
    </submittedName>
</protein>
<dbReference type="PROSITE" id="PS50888">
    <property type="entry name" value="BHLH"/>
    <property type="match status" value="1"/>
</dbReference>
<dbReference type="Proteomes" id="UP000189274">
    <property type="component" value="Unassembled WGS sequence"/>
</dbReference>
<sequence length="590" mass="66078">MGSKQNFLDANYSSANIPGMTNPDDFFRGNINNFNSKYDNFNSQDSPSDEFQGNWDIINSLTRKNDSFQNIDDLINGVGNPSRTGSNNVYNPPANGVQGVNTDVSNGNNNNNDFDENMGLDDLDEQFVNNLLGGPTTEEPQSKNAINLLDDIIDSKASPTNYPMENRIDSISSNTDAFSNPSYQSPVPISSRSAATKVLKNEAFSPQSLGFSTAFGSNLGKTISNQLGRSYGSQLGTSLNNLVSPSSTYDGFDSEYGSYNDEGFKSPMNSPSLKSFGSPSAVGGTPHFNPKHALSKESKLSRRRELHNAVERRRRDLIKEKIKELGSLIPPTMLYDPAKQKSSNKEIKANKNMILQKSVEYISYLQKILEAQDTRLSELQEKIEGFDLNDPILRQDYDMSRQSSSQPKMISNDHFDLIKQTNNISINGEENPGLSALNPPDAFYDDARESPQQRTQDNQEFTDLRSSLAVFSENVNINSENSKLRFMDFSNDQIEPVDFNKLPQQTNKLDDESFNNLINFDVQPTSQTQNKNYQYPTRIYNNTNDEFKLDDEESKSFNTTPDLNKLLDEPTAKFDSDADFLDHLLSVKPQ</sequence>
<evidence type="ECO:0000256" key="1">
    <source>
        <dbReference type="ARBA" id="ARBA00004123"/>
    </source>
</evidence>
<dbReference type="InterPro" id="IPR036638">
    <property type="entry name" value="HLH_DNA-bd_sf"/>
</dbReference>
<dbReference type="Gene3D" id="4.10.280.10">
    <property type="entry name" value="Helix-loop-helix DNA-binding domain"/>
    <property type="match status" value="1"/>
</dbReference>
<feature type="domain" description="BHLH" evidence="6">
    <location>
        <begin position="302"/>
        <end position="365"/>
    </location>
</feature>
<dbReference type="PANTHER" id="PTHR46117">
    <property type="entry name" value="FI24210P1"/>
    <property type="match status" value="1"/>
</dbReference>
<dbReference type="InterPro" id="IPR051732">
    <property type="entry name" value="USF"/>
</dbReference>
<dbReference type="SUPFAM" id="SSF47459">
    <property type="entry name" value="HLH, helix-loop-helix DNA-binding domain"/>
    <property type="match status" value="1"/>
</dbReference>
<dbReference type="VEuPathDB" id="FungiDB:C5L36_0C08230"/>
<dbReference type="SMART" id="SM00353">
    <property type="entry name" value="HLH"/>
    <property type="match status" value="1"/>
</dbReference>
<keyword evidence="4" id="KW-0539">Nucleus</keyword>
<organism evidence="7 8">
    <name type="scientific">Pichia kudriavzevii</name>
    <name type="common">Yeast</name>
    <name type="synonym">Issatchenkia orientalis</name>
    <dbReference type="NCBI Taxonomy" id="4909"/>
    <lineage>
        <taxon>Eukaryota</taxon>
        <taxon>Fungi</taxon>
        <taxon>Dikarya</taxon>
        <taxon>Ascomycota</taxon>
        <taxon>Saccharomycotina</taxon>
        <taxon>Pichiomycetes</taxon>
        <taxon>Pichiales</taxon>
        <taxon>Pichiaceae</taxon>
        <taxon>Pichia</taxon>
    </lineage>
</organism>
<dbReference type="GO" id="GO:0000981">
    <property type="term" value="F:DNA-binding transcription factor activity, RNA polymerase II-specific"/>
    <property type="evidence" value="ECO:0007669"/>
    <property type="project" value="TreeGrafter"/>
</dbReference>
<evidence type="ECO:0000256" key="2">
    <source>
        <dbReference type="ARBA" id="ARBA00023015"/>
    </source>
</evidence>
<accession>A0A1V2LT14</accession>
<evidence type="ECO:0000313" key="7">
    <source>
        <dbReference type="EMBL" id="ONH75963.1"/>
    </source>
</evidence>
<dbReference type="AlphaFoldDB" id="A0A1V2LT14"/>
<keyword evidence="2" id="KW-0805">Transcription regulation</keyword>
<name>A0A1V2LT14_PICKU</name>
<dbReference type="GO" id="GO:0000978">
    <property type="term" value="F:RNA polymerase II cis-regulatory region sequence-specific DNA binding"/>
    <property type="evidence" value="ECO:0007669"/>
    <property type="project" value="TreeGrafter"/>
</dbReference>
<gene>
    <name evidence="7" type="ORF">BOH78_1351</name>
</gene>
<comment type="caution">
    <text evidence="7">The sequence shown here is derived from an EMBL/GenBank/DDBJ whole genome shotgun (WGS) entry which is preliminary data.</text>
</comment>
<dbReference type="GO" id="GO:0005634">
    <property type="term" value="C:nucleus"/>
    <property type="evidence" value="ECO:0007669"/>
    <property type="project" value="UniProtKB-SubCell"/>
</dbReference>
<dbReference type="PANTHER" id="PTHR46117:SF3">
    <property type="entry name" value="FI24210P1"/>
    <property type="match status" value="1"/>
</dbReference>
<evidence type="ECO:0000256" key="3">
    <source>
        <dbReference type="ARBA" id="ARBA00023163"/>
    </source>
</evidence>